<feature type="compositionally biased region" description="Low complexity" evidence="8">
    <location>
        <begin position="32"/>
        <end position="44"/>
    </location>
</feature>
<dbReference type="VEuPathDB" id="FungiDB:HMPREF1120_07824"/>
<dbReference type="GO" id="GO:0003735">
    <property type="term" value="F:structural constituent of ribosome"/>
    <property type="evidence" value="ECO:0007669"/>
    <property type="project" value="TreeGrafter"/>
</dbReference>
<dbReference type="OMA" id="YPEWLWR"/>
<dbReference type="PANTHER" id="PTHR28595:SF1">
    <property type="entry name" value="LARGE RIBOSOMAL SUBUNIT PROTEIN ML54"/>
    <property type="match status" value="1"/>
</dbReference>
<keyword evidence="2" id="KW-0809">Transit peptide</keyword>
<dbReference type="InterPro" id="IPR013870">
    <property type="entry name" value="Ribosomal_mL54"/>
</dbReference>
<evidence type="ECO:0000256" key="1">
    <source>
        <dbReference type="ARBA" id="ARBA00004173"/>
    </source>
</evidence>
<feature type="compositionally biased region" description="Polar residues" evidence="8">
    <location>
        <begin position="54"/>
        <end position="66"/>
    </location>
</feature>
<feature type="region of interest" description="Disordered" evidence="8">
    <location>
        <begin position="32"/>
        <end position="106"/>
    </location>
</feature>
<name>H6C5I6_EXODN</name>
<dbReference type="Proteomes" id="UP000007304">
    <property type="component" value="Unassembled WGS sequence"/>
</dbReference>
<dbReference type="GeneID" id="20312463"/>
<dbReference type="OrthoDB" id="10252718at2759"/>
<evidence type="ECO:0000256" key="4">
    <source>
        <dbReference type="ARBA" id="ARBA00023128"/>
    </source>
</evidence>
<evidence type="ECO:0000256" key="8">
    <source>
        <dbReference type="SAM" id="MobiDB-lite"/>
    </source>
</evidence>
<evidence type="ECO:0000256" key="2">
    <source>
        <dbReference type="ARBA" id="ARBA00022946"/>
    </source>
</evidence>
<dbReference type="RefSeq" id="XP_009160305.1">
    <property type="nucleotide sequence ID" value="XM_009162057.1"/>
</dbReference>
<comment type="similarity">
    <text evidence="6">Belongs to the mitochondrion-specific ribosomal protein mL54 family.</text>
</comment>
<evidence type="ECO:0000256" key="7">
    <source>
        <dbReference type="ARBA" id="ARBA00035179"/>
    </source>
</evidence>
<keyword evidence="4" id="KW-0496">Mitochondrion</keyword>
<dbReference type="GO" id="GO:0005762">
    <property type="term" value="C:mitochondrial large ribosomal subunit"/>
    <property type="evidence" value="ECO:0007669"/>
    <property type="project" value="TreeGrafter"/>
</dbReference>
<reference evidence="9" key="1">
    <citation type="submission" date="2011-07" db="EMBL/GenBank/DDBJ databases">
        <title>The Genome Sequence of Exophiala (Wangiella) dermatitidis NIH/UT8656.</title>
        <authorList>
            <consortium name="The Broad Institute Genome Sequencing Platform"/>
            <person name="Cuomo C."/>
            <person name="Wang Z."/>
            <person name="Hunicke-Smith S."/>
            <person name="Szanislo P.J."/>
            <person name="Earl A."/>
            <person name="Young S.K."/>
            <person name="Zeng Q."/>
            <person name="Gargeya S."/>
            <person name="Fitzgerald M."/>
            <person name="Haas B."/>
            <person name="Abouelleil A."/>
            <person name="Alvarado L."/>
            <person name="Arachchi H.M."/>
            <person name="Berlin A."/>
            <person name="Brown A."/>
            <person name="Chapman S.B."/>
            <person name="Chen Z."/>
            <person name="Dunbar C."/>
            <person name="Freedman E."/>
            <person name="Gearin G."/>
            <person name="Gellesch M."/>
            <person name="Goldberg J."/>
            <person name="Griggs A."/>
            <person name="Gujja S."/>
            <person name="Heiman D."/>
            <person name="Howarth C."/>
            <person name="Larson L."/>
            <person name="Lui A."/>
            <person name="MacDonald P.J.P."/>
            <person name="Montmayeur A."/>
            <person name="Murphy C."/>
            <person name="Neiman D."/>
            <person name="Pearson M."/>
            <person name="Priest M."/>
            <person name="Roberts A."/>
            <person name="Saif S."/>
            <person name="Shea T."/>
            <person name="Shenoy N."/>
            <person name="Sisk P."/>
            <person name="Stolte C."/>
            <person name="Sykes S."/>
            <person name="Wortman J."/>
            <person name="Nusbaum C."/>
            <person name="Birren B."/>
        </authorList>
    </citation>
    <scope>NUCLEOTIDE SEQUENCE</scope>
    <source>
        <strain evidence="9">NIH/UT8656</strain>
    </source>
</reference>
<proteinExistence type="inferred from homology"/>
<keyword evidence="5" id="KW-0687">Ribonucleoprotein</keyword>
<accession>H6C5I6</accession>
<gene>
    <name evidence="9" type="ORF">HMPREF1120_07824</name>
</gene>
<dbReference type="Pfam" id="PF08561">
    <property type="entry name" value="Ribosomal_L37"/>
    <property type="match status" value="1"/>
</dbReference>
<keyword evidence="10" id="KW-1185">Reference proteome</keyword>
<evidence type="ECO:0000256" key="6">
    <source>
        <dbReference type="ARBA" id="ARBA00033752"/>
    </source>
</evidence>
<dbReference type="PANTHER" id="PTHR28595">
    <property type="entry name" value="39S RIBOSOMAL PROTEIN L54, MITOCHONDRIAL"/>
    <property type="match status" value="1"/>
</dbReference>
<protein>
    <recommendedName>
        <fullName evidence="7">Large ribosomal subunit protein mL54</fullName>
    </recommendedName>
</protein>
<dbReference type="EMBL" id="JH226135">
    <property type="protein sequence ID" value="EHY59844.1"/>
    <property type="molecule type" value="Genomic_DNA"/>
</dbReference>
<dbReference type="HOGENOM" id="CLU_086132_0_0_1"/>
<comment type="subcellular location">
    <subcellularLocation>
        <location evidence="1">Mitochondrion</location>
    </subcellularLocation>
</comment>
<evidence type="ECO:0000313" key="10">
    <source>
        <dbReference type="Proteomes" id="UP000007304"/>
    </source>
</evidence>
<dbReference type="eggNOG" id="ENOG502S8RU">
    <property type="taxonomic scope" value="Eukaryota"/>
</dbReference>
<organism evidence="9 10">
    <name type="scientific">Exophiala dermatitidis (strain ATCC 34100 / CBS 525.76 / NIH/UT8656)</name>
    <name type="common">Black yeast</name>
    <name type="synonym">Wangiella dermatitidis</name>
    <dbReference type="NCBI Taxonomy" id="858893"/>
    <lineage>
        <taxon>Eukaryota</taxon>
        <taxon>Fungi</taxon>
        <taxon>Dikarya</taxon>
        <taxon>Ascomycota</taxon>
        <taxon>Pezizomycotina</taxon>
        <taxon>Eurotiomycetes</taxon>
        <taxon>Chaetothyriomycetidae</taxon>
        <taxon>Chaetothyriales</taxon>
        <taxon>Herpotrichiellaceae</taxon>
        <taxon>Exophiala</taxon>
    </lineage>
</organism>
<dbReference type="InParanoid" id="H6C5I6"/>
<dbReference type="AlphaFoldDB" id="H6C5I6"/>
<dbReference type="STRING" id="858893.H6C5I6"/>
<evidence type="ECO:0000256" key="5">
    <source>
        <dbReference type="ARBA" id="ARBA00023274"/>
    </source>
</evidence>
<sequence length="254" mass="27872">MICSSCRRSLLTRIRYPPPSSLFSIRHASTVPATPNAAPTQAPPSIAIEGANPVHSSKTAGISQPLSEPHTPSTSSAKTGSSSSSKDTGKKPAKVKSSVPGGEILKGLGYTKAQPNILAKEDHEYPDWLWTLLDDNKMATGETKVDLSGMLVFKNPIHWPSVAKLGWQIFFQETHANEKVTTAMTKKQRARYEKQQEKLLKDLPVTIPPHEQSADLTRPGDDAVTSLQRRHEITKSARAARRKAIRESNFLKSM</sequence>
<evidence type="ECO:0000313" key="9">
    <source>
        <dbReference type="EMBL" id="EHY59844.1"/>
    </source>
</evidence>
<keyword evidence="3" id="KW-0689">Ribosomal protein</keyword>
<feature type="compositionally biased region" description="Low complexity" evidence="8">
    <location>
        <begin position="71"/>
        <end position="86"/>
    </location>
</feature>
<evidence type="ECO:0000256" key="3">
    <source>
        <dbReference type="ARBA" id="ARBA00022980"/>
    </source>
</evidence>